<dbReference type="GO" id="GO:1901135">
    <property type="term" value="P:carbohydrate derivative metabolic process"/>
    <property type="evidence" value="ECO:0007669"/>
    <property type="project" value="InterPro"/>
</dbReference>
<dbReference type="eggNOG" id="COG0794">
    <property type="taxonomic scope" value="Bacteria"/>
</dbReference>
<dbReference type="OrthoDB" id="9797832at2"/>
<comment type="similarity">
    <text evidence="1">Belongs to the SIS family. PHI subfamily.</text>
</comment>
<dbReference type="PANTHER" id="PTHR43443:SF1">
    <property type="entry name" value="3-HEXULOSE-6-PHOSPHATE ISOMERASE"/>
    <property type="match status" value="1"/>
</dbReference>
<dbReference type="InterPro" id="IPR001347">
    <property type="entry name" value="SIS_dom"/>
</dbReference>
<dbReference type="CDD" id="cd05005">
    <property type="entry name" value="SIS_PHI"/>
    <property type="match status" value="1"/>
</dbReference>
<comment type="caution">
    <text evidence="3">The sequence shown here is derived from an EMBL/GenBank/DDBJ whole genome shotgun (WGS) entry which is preliminary data.</text>
</comment>
<evidence type="ECO:0000259" key="2">
    <source>
        <dbReference type="PROSITE" id="PS51464"/>
    </source>
</evidence>
<evidence type="ECO:0000256" key="1">
    <source>
        <dbReference type="ARBA" id="ARBA00009235"/>
    </source>
</evidence>
<name>A0A0R1SDI5_9LACO</name>
<dbReference type="InterPro" id="IPR046348">
    <property type="entry name" value="SIS_dom_sf"/>
</dbReference>
<proteinExistence type="inferred from homology"/>
<dbReference type="Pfam" id="PF01380">
    <property type="entry name" value="SIS"/>
    <property type="match status" value="1"/>
</dbReference>
<dbReference type="PANTHER" id="PTHR43443">
    <property type="entry name" value="3-HEXULOSE-6-PHOSPHATE ISOMERASE"/>
    <property type="match status" value="1"/>
</dbReference>
<protein>
    <submittedName>
        <fullName evidence="3">6-phospho 3-hexuloisomerase</fullName>
    </submittedName>
</protein>
<gene>
    <name evidence="3" type="ORF">FC27_GL000467</name>
</gene>
<dbReference type="PROSITE" id="PS51464">
    <property type="entry name" value="SIS"/>
    <property type="match status" value="1"/>
</dbReference>
<dbReference type="PATRIC" id="fig|1423815.3.peg.474"/>
<dbReference type="GO" id="GO:0016853">
    <property type="term" value="F:isomerase activity"/>
    <property type="evidence" value="ECO:0007669"/>
    <property type="project" value="UniProtKB-KW"/>
</dbReference>
<dbReference type="EMBL" id="AZFA01000012">
    <property type="protein sequence ID" value="KRL66729.1"/>
    <property type="molecule type" value="Genomic_DNA"/>
</dbReference>
<reference evidence="3 4" key="1">
    <citation type="journal article" date="2015" name="Genome Announc.">
        <title>Expanding the biotechnology potential of lactobacilli through comparative genomics of 213 strains and associated genera.</title>
        <authorList>
            <person name="Sun Z."/>
            <person name="Harris H.M."/>
            <person name="McCann A."/>
            <person name="Guo C."/>
            <person name="Argimon S."/>
            <person name="Zhang W."/>
            <person name="Yang X."/>
            <person name="Jeffery I.B."/>
            <person name="Cooney J.C."/>
            <person name="Kagawa T.F."/>
            <person name="Liu W."/>
            <person name="Song Y."/>
            <person name="Salvetti E."/>
            <person name="Wrobel A."/>
            <person name="Rasinkangas P."/>
            <person name="Parkhill J."/>
            <person name="Rea M.C."/>
            <person name="O'Sullivan O."/>
            <person name="Ritari J."/>
            <person name="Douillard F.P."/>
            <person name="Paul Ross R."/>
            <person name="Yang R."/>
            <person name="Briner A.E."/>
            <person name="Felis G.E."/>
            <person name="de Vos W.M."/>
            <person name="Barrangou R."/>
            <person name="Klaenhammer T.R."/>
            <person name="Caufield P.W."/>
            <person name="Cui Y."/>
            <person name="Zhang H."/>
            <person name="O'Toole P.W."/>
        </authorList>
    </citation>
    <scope>NUCLEOTIDE SEQUENCE [LARGE SCALE GENOMIC DNA]</scope>
    <source>
        <strain evidence="3 4">DSM 14857</strain>
    </source>
</reference>
<dbReference type="InterPro" id="IPR017552">
    <property type="entry name" value="PHI/rmpB"/>
</dbReference>
<feature type="domain" description="SIS" evidence="2">
    <location>
        <begin position="24"/>
        <end position="166"/>
    </location>
</feature>
<dbReference type="NCBIfam" id="TIGR03127">
    <property type="entry name" value="RuMP_HxlB"/>
    <property type="match status" value="1"/>
</dbReference>
<dbReference type="RefSeq" id="WP_010624308.1">
    <property type="nucleotide sequence ID" value="NZ_AZFA01000012.1"/>
</dbReference>
<sequence>MNNFQIVAQEIKDAADQFPEDKTFLEKIDQAKSIFTYGLGRSGLATKMFAMRLSQMGYDVNVVGEITNKPIGKDDLLIVASGSGETGQAVLMAKKAKSFGAQIALMTSSDDSTIEQQADLTLKLGGKRKDETATDKTIQPMGALFEQSLLVYLDAVILDLMKADKREEAEMFQNHANLE</sequence>
<dbReference type="GO" id="GO:0097367">
    <property type="term" value="F:carbohydrate derivative binding"/>
    <property type="evidence" value="ECO:0007669"/>
    <property type="project" value="InterPro"/>
</dbReference>
<organism evidence="3 4">
    <name type="scientific">Companilactobacillus versmoldensis DSM 14857 = KCTC 3814</name>
    <dbReference type="NCBI Taxonomy" id="1423815"/>
    <lineage>
        <taxon>Bacteria</taxon>
        <taxon>Bacillati</taxon>
        <taxon>Bacillota</taxon>
        <taxon>Bacilli</taxon>
        <taxon>Lactobacillales</taxon>
        <taxon>Lactobacillaceae</taxon>
        <taxon>Companilactobacillus</taxon>
    </lineage>
</organism>
<dbReference type="SUPFAM" id="SSF53697">
    <property type="entry name" value="SIS domain"/>
    <property type="match status" value="1"/>
</dbReference>
<dbReference type="AlphaFoldDB" id="A0A0R1SDI5"/>
<keyword evidence="4" id="KW-1185">Reference proteome</keyword>
<dbReference type="Gene3D" id="3.40.50.10490">
    <property type="entry name" value="Glucose-6-phosphate isomerase like protein, domain 1"/>
    <property type="match status" value="1"/>
</dbReference>
<evidence type="ECO:0000313" key="3">
    <source>
        <dbReference type="EMBL" id="KRL66729.1"/>
    </source>
</evidence>
<dbReference type="Proteomes" id="UP000051647">
    <property type="component" value="Unassembled WGS sequence"/>
</dbReference>
<evidence type="ECO:0000313" key="4">
    <source>
        <dbReference type="Proteomes" id="UP000051647"/>
    </source>
</evidence>
<dbReference type="STRING" id="1423815.FC27_GL000467"/>
<keyword evidence="3" id="KW-0413">Isomerase</keyword>
<accession>A0A0R1SDI5</accession>